<protein>
    <submittedName>
        <fullName evidence="1">Uncharacterized protein</fullName>
    </submittedName>
</protein>
<gene>
    <name evidence="1" type="ORF">HYS17_11455</name>
</gene>
<evidence type="ECO:0000313" key="2">
    <source>
        <dbReference type="Proteomes" id="UP000595362"/>
    </source>
</evidence>
<proteinExistence type="predicted"/>
<reference evidence="1 2" key="1">
    <citation type="submission" date="2020-07" db="EMBL/GenBank/DDBJ databases">
        <title>Huge and variable diversity of episymbiotic CPR bacteria and DPANN archaea in groundwater ecosystems.</title>
        <authorList>
            <person name="He C.Y."/>
            <person name="Keren R."/>
            <person name="Whittaker M."/>
            <person name="Farag I.F."/>
            <person name="Doudna J."/>
            <person name="Cate J.H.D."/>
            <person name="Banfield J.F."/>
        </authorList>
    </citation>
    <scope>NUCLEOTIDE SEQUENCE [LARGE SCALE GENOMIC DNA]</scope>
    <source>
        <strain evidence="1">NC_groundwater_70_Ag_B-0.1um_54_66</strain>
    </source>
</reference>
<name>A0A7T5R238_9BACT</name>
<organism evidence="1 2">
    <name type="scientific">Micavibrio aeruginosavorus</name>
    <dbReference type="NCBI Taxonomy" id="349221"/>
    <lineage>
        <taxon>Bacteria</taxon>
        <taxon>Pseudomonadati</taxon>
        <taxon>Bdellovibrionota</taxon>
        <taxon>Bdellovibrionia</taxon>
        <taxon>Bdellovibrionales</taxon>
        <taxon>Pseudobdellovibrionaceae</taxon>
        <taxon>Micavibrio</taxon>
    </lineage>
</organism>
<dbReference type="Proteomes" id="UP000595362">
    <property type="component" value="Chromosome"/>
</dbReference>
<evidence type="ECO:0000313" key="1">
    <source>
        <dbReference type="EMBL" id="QQG36089.1"/>
    </source>
</evidence>
<sequence>MPDDDKPKGLIDLFKTKAVAHKGPQVCEQLRQALTTLKSQHSEDGTPTGRPRDVRAYIALEAIGRRVDTFRDTIQQGGVRGYEKMKEARTYLSRLQRYGLEA</sequence>
<accession>A0A7T5R238</accession>
<dbReference type="EMBL" id="CP066681">
    <property type="protein sequence ID" value="QQG36089.1"/>
    <property type="molecule type" value="Genomic_DNA"/>
</dbReference>
<dbReference type="AlphaFoldDB" id="A0A7T5R238"/>